<dbReference type="RefSeq" id="WP_155071454.1">
    <property type="nucleotide sequence ID" value="NZ_WIXO01000001.1"/>
</dbReference>
<evidence type="ECO:0000313" key="3">
    <source>
        <dbReference type="Proteomes" id="UP000473014"/>
    </source>
</evidence>
<dbReference type="OrthoDB" id="3786259at2"/>
<dbReference type="AlphaFoldDB" id="A0A6G2BDL8"/>
<dbReference type="SUPFAM" id="SSF55961">
    <property type="entry name" value="Bet v1-like"/>
    <property type="match status" value="1"/>
</dbReference>
<name>A0A6G2BDL8_9ACTN</name>
<dbReference type="Pfam" id="PF10604">
    <property type="entry name" value="Polyketide_cyc2"/>
    <property type="match status" value="1"/>
</dbReference>
<accession>A0A6G2BDL8</accession>
<dbReference type="InterPro" id="IPR019587">
    <property type="entry name" value="Polyketide_cyclase/dehydratase"/>
</dbReference>
<evidence type="ECO:0008006" key="4">
    <source>
        <dbReference type="Google" id="ProtNLM"/>
    </source>
</evidence>
<dbReference type="Gene3D" id="3.30.530.20">
    <property type="match status" value="1"/>
</dbReference>
<feature type="compositionally biased region" description="Low complexity" evidence="1">
    <location>
        <begin position="180"/>
        <end position="189"/>
    </location>
</feature>
<evidence type="ECO:0000256" key="1">
    <source>
        <dbReference type="SAM" id="MobiDB-lite"/>
    </source>
</evidence>
<gene>
    <name evidence="2" type="ORF">F0L17_14780</name>
</gene>
<dbReference type="InterPro" id="IPR023393">
    <property type="entry name" value="START-like_dom_sf"/>
</dbReference>
<dbReference type="Proteomes" id="UP000473014">
    <property type="component" value="Unassembled WGS sequence"/>
</dbReference>
<reference evidence="2 3" key="1">
    <citation type="submission" date="2019-11" db="EMBL/GenBank/DDBJ databases">
        <authorList>
            <person name="Yuan L."/>
        </authorList>
    </citation>
    <scope>NUCLEOTIDE SEQUENCE [LARGE SCALE GENOMIC DNA]</scope>
    <source>
        <strain evidence="2 3">TRM43335</strain>
    </source>
</reference>
<sequence length="226" mass="24623">MPQVRVYVSIPLPVEEVFGYLADGRNLAAWHSGTMSVRPTDPGEGAGRSGEVYRYRFPGRRRECELRRVVYEPPSRVGFAGQRMWTPLGCQVPRFDFRLWPWEGGGCRVEVGVTCSLGGAMLLLWPVVACGWRRDLPMDARALYERLTGADERAAETPVSEVSRSAGGGPAGRDPERPDAGAAGAAPGPEIGTDPGFGTVEPAWRRAATPSPVRPARRFRLPVLHG</sequence>
<protein>
    <recommendedName>
        <fullName evidence="4">SRPBCC family protein</fullName>
    </recommendedName>
</protein>
<dbReference type="EMBL" id="WIXO01000001">
    <property type="protein sequence ID" value="MTE20348.1"/>
    <property type="molecule type" value="Genomic_DNA"/>
</dbReference>
<evidence type="ECO:0000313" key="2">
    <source>
        <dbReference type="EMBL" id="MTE20348.1"/>
    </source>
</evidence>
<proteinExistence type="predicted"/>
<feature type="region of interest" description="Disordered" evidence="1">
    <location>
        <begin position="154"/>
        <end position="226"/>
    </location>
</feature>
<comment type="caution">
    <text evidence="2">The sequence shown here is derived from an EMBL/GenBank/DDBJ whole genome shotgun (WGS) entry which is preliminary data.</text>
</comment>
<keyword evidence="3" id="KW-1185">Reference proteome</keyword>
<organism evidence="2 3">
    <name type="scientific">Streptomyces taklimakanensis</name>
    <dbReference type="NCBI Taxonomy" id="2569853"/>
    <lineage>
        <taxon>Bacteria</taxon>
        <taxon>Bacillati</taxon>
        <taxon>Actinomycetota</taxon>
        <taxon>Actinomycetes</taxon>
        <taxon>Kitasatosporales</taxon>
        <taxon>Streptomycetaceae</taxon>
        <taxon>Streptomyces</taxon>
    </lineage>
</organism>